<sequence length="39" mass="4699">MEILSDLLSFIDMQALITTLFANFLWYYEISIEIKKRDL</sequence>
<organism evidence="2 3">
    <name type="scientific">Peribacillus simplex</name>
    <dbReference type="NCBI Taxonomy" id="1478"/>
    <lineage>
        <taxon>Bacteria</taxon>
        <taxon>Bacillati</taxon>
        <taxon>Bacillota</taxon>
        <taxon>Bacilli</taxon>
        <taxon>Bacillales</taxon>
        <taxon>Bacillaceae</taxon>
        <taxon>Peribacillus</taxon>
    </lineage>
</organism>
<evidence type="ECO:0000313" key="3">
    <source>
        <dbReference type="Proteomes" id="UP000789326"/>
    </source>
</evidence>
<keyword evidence="1" id="KW-1133">Transmembrane helix</keyword>
<dbReference type="AlphaFoldDB" id="A0A9W4PGP1"/>
<accession>A0A9W4PGP1</accession>
<dbReference type="Proteomes" id="UP000789326">
    <property type="component" value="Unassembled WGS sequence"/>
</dbReference>
<keyword evidence="1" id="KW-0812">Transmembrane</keyword>
<comment type="caution">
    <text evidence="2">The sequence shown here is derived from an EMBL/GenBank/DDBJ whole genome shotgun (WGS) entry which is preliminary data.</text>
</comment>
<evidence type="ECO:0000256" key="1">
    <source>
        <dbReference type="SAM" id="Phobius"/>
    </source>
</evidence>
<dbReference type="EMBL" id="CAKKMG010000085">
    <property type="protein sequence ID" value="CAH0289314.1"/>
    <property type="molecule type" value="Genomic_DNA"/>
</dbReference>
<reference evidence="2" key="1">
    <citation type="submission" date="2021-11" db="EMBL/GenBank/DDBJ databases">
        <authorList>
            <person name="Bulgarelli D."/>
        </authorList>
    </citation>
    <scope>NUCLEOTIDE SEQUENCE</scope>
    <source>
        <strain evidence="2">Bi133</strain>
    </source>
</reference>
<protein>
    <submittedName>
        <fullName evidence="2">Uncharacterized protein</fullName>
    </submittedName>
</protein>
<feature type="transmembrane region" description="Helical" evidence="1">
    <location>
        <begin position="6"/>
        <end position="28"/>
    </location>
</feature>
<keyword evidence="1" id="KW-0472">Membrane</keyword>
<proteinExistence type="predicted"/>
<evidence type="ECO:0000313" key="2">
    <source>
        <dbReference type="EMBL" id="CAH0289314.1"/>
    </source>
</evidence>
<gene>
    <name evidence="2" type="ORF">SRABI133_04184</name>
</gene>
<name>A0A9W4PGP1_9BACI</name>